<accession>A0A0F9HL05</accession>
<reference evidence="1" key="1">
    <citation type="journal article" date="2015" name="Nature">
        <title>Complex archaea that bridge the gap between prokaryotes and eukaryotes.</title>
        <authorList>
            <person name="Spang A."/>
            <person name="Saw J.H."/>
            <person name="Jorgensen S.L."/>
            <person name="Zaremba-Niedzwiedzka K."/>
            <person name="Martijn J."/>
            <person name="Lind A.E."/>
            <person name="van Eijk R."/>
            <person name="Schleper C."/>
            <person name="Guy L."/>
            <person name="Ettema T.J."/>
        </authorList>
    </citation>
    <scope>NUCLEOTIDE SEQUENCE</scope>
</reference>
<dbReference type="AlphaFoldDB" id="A0A0F9HL05"/>
<dbReference type="Pfam" id="PF03237">
    <property type="entry name" value="Terminase_6N"/>
    <property type="match status" value="1"/>
</dbReference>
<dbReference type="InterPro" id="IPR027417">
    <property type="entry name" value="P-loop_NTPase"/>
</dbReference>
<gene>
    <name evidence="1" type="ORF">LCGC14_1691840</name>
</gene>
<proteinExistence type="predicted"/>
<dbReference type="EMBL" id="LAZR01014809">
    <property type="protein sequence ID" value="KKM15857.1"/>
    <property type="molecule type" value="Genomic_DNA"/>
</dbReference>
<dbReference type="Gene3D" id="3.40.50.300">
    <property type="entry name" value="P-loop containing nucleotide triphosphate hydrolases"/>
    <property type="match status" value="1"/>
</dbReference>
<name>A0A0F9HL05_9ZZZZ</name>
<sequence length="537" mass="62486">MARPSFTPLIKITLETYPKLKDNYKKLAKKVGCCVKTIKRYFENIDLKVPINNTKSNKKNDAVTKGRVAITPLNSQDISDSIELPNNQELVFDKSNPSKLINMVGLVEINLNRILGKGTNDARILNTAISFLDKTSRFIEKDELENNKGFVDYQDITRRFTDKQLNIFNAMIREGWVSLLGSRKTGKSFLMSSAAIYLGSRERLEIHVLSSKKDTASHIITQVIIIDAEHKLNLFKRPAKEQIIFNNDTRIKAHSNTLADTGTYEADILIIDEAQEVEEEVWAKIIPQLATGRKMRVWIFGTAKAGTPFYNFWFGINPKFKKFELGMEDATWVKEESWDDVKSLMSDRMIRQELMMEWVEKEGAFFRSEDIEAAFEEYPEGFKRDYLEIICGIDFGQGHETVMGNIAYRKEQIYEIESWGMFNPTSDMILAKVKEYGNRYSSLFIMEGSPLGGFVRRDVADLRFKFKTSNFSIHKEKYWFALNFLLNNHLIHLKTQKLKQQLLRYIGDKIDDDWVDMLLHAAYYYFNKYYKNNEKWI</sequence>
<protein>
    <submittedName>
        <fullName evidence="1">Uncharacterized protein</fullName>
    </submittedName>
</protein>
<feature type="non-terminal residue" evidence="1">
    <location>
        <position position="537"/>
    </location>
</feature>
<comment type="caution">
    <text evidence="1">The sequence shown here is derived from an EMBL/GenBank/DDBJ whole genome shotgun (WGS) entry which is preliminary data.</text>
</comment>
<organism evidence="1">
    <name type="scientific">marine sediment metagenome</name>
    <dbReference type="NCBI Taxonomy" id="412755"/>
    <lineage>
        <taxon>unclassified sequences</taxon>
        <taxon>metagenomes</taxon>
        <taxon>ecological metagenomes</taxon>
    </lineage>
</organism>
<dbReference type="SUPFAM" id="SSF52540">
    <property type="entry name" value="P-loop containing nucleoside triphosphate hydrolases"/>
    <property type="match status" value="1"/>
</dbReference>
<evidence type="ECO:0000313" key="1">
    <source>
        <dbReference type="EMBL" id="KKM15857.1"/>
    </source>
</evidence>